<evidence type="ECO:0000256" key="6">
    <source>
        <dbReference type="PROSITE-ProRule" id="PRU00134"/>
    </source>
</evidence>
<accession>K0R6D9</accession>
<keyword evidence="2 6" id="KW-0863">Zinc-finger</keyword>
<dbReference type="InterPro" id="IPR002893">
    <property type="entry name" value="Znf_MYND"/>
</dbReference>
<keyword evidence="3" id="KW-0862">Zinc</keyword>
<dbReference type="SUPFAM" id="SSF52047">
    <property type="entry name" value="RNI-like"/>
    <property type="match status" value="1"/>
</dbReference>
<dbReference type="PROSITE" id="PS01360">
    <property type="entry name" value="ZF_MYND_1"/>
    <property type="match status" value="1"/>
</dbReference>
<evidence type="ECO:0000256" key="1">
    <source>
        <dbReference type="ARBA" id="ARBA00022723"/>
    </source>
</evidence>
<sequence>SGELTSKVSKAFGSRSETRSSESTHQAVAGRAGILNLTMSCVPVADVSDEICANCGKQGSDTVKLKNCTACRLVKYCGVDCQRAHRKQHKKACKQRAAELKDEQLYSQGHERPEGDFCTICTLPIPLPVDNHSGFHLCCTKRICNGCNLAARKRGMLDCPFCRTPHSDNDADNLAMIRARVAKRDPVAITFLGYKYYHGELGLKKDMRKAVELFTEAAELGSIDALFNLGIAYDTGKGDEQDMAKAVEFYEKAAMQGHVGSRYNLGCDEGKKGNHDRALRHLLISAKMGDKESLETIKRVFMRGQATKEQYAEALKGYQDAVEGMKSHDRDEANRFFALVDARKQTSTRSRNGKVLLGRLQDAEDPPPPPRACDAPPLAARTSLSQNEWIWAEESNSRRGKPRSKRRFYLAFTLTKLSKDRASSVLGSVTHTRWLRRGGQNVLCKGLSETEASASHAVFVGRGGPQSHRGPGKGGRSRRSGLPKRPDQPAMEVVPRKRAKACPDDDTADGGAAASTAAQQQIAELRAELAKCKREHDQVVRDLSRRHDQAVRRLEGEKRELEERHAQMVRDLKGSYSDALEWAYTVKAIPRDHWLEKGHTGEYADAMEEFLVSFTDTIKELRTGELWTGTRSPRIDIRFALFDEEDHEVTADHDDVLMPYWMELAKALIHWSEYHASDESLAITIDHIETPDAVLDVLRPAIKQSKVKHIAIDDDGTPKPWKLAEFIDDIIQTNHTVTGVGFTGVMLSNEEWGTICNAIRIRHQSVAMEIFQVRRCFVDGMNMEVIKKILTSNSAEVDLGTNRMFSREVSIIAQCLNSNPPLAWLSLRGNHFNDADAAVLANSLSSNTNLRALNVDGNNFTEEGRVAFLRAIFDVSSLASCAASNHNCQVFGLEKDISALNCYNEDYPNKLEKIFAMLALSGDDSFINTALLRGIPTYLMPKILDMAGDQEEEGNSKITDLYLELTGSKRCQNHDVWDNLEHSRSQSCVYDLIRSWPPIRADGNLPEYSTRDIFLILPWRSKSIFGCPGTVSPHSVDLFDPFLLRCTVENPPGVLPGEDGPTAPSPGLRPPRRPPLAAPGRGGRPCPSRSWTSAGRAGNSSRPSRHSSTTGRRTNSDPPLSREDVVVRPPTDGAGTREGRRSHPFQDLCEIGARPSQRILRVRRGPQSRPNPPAGEGPQGPEKGAAQSGVPTEPKTRRRGRALQTEDFQQAETANPVPPSSRTSIGSVKNEWIWAEESNSRRGKPRSKRRFYLAFTLTKLSKDRASSVLGLVTLTPSFVAAAKMFCARASARLRPEPHTQYSLGGAGPNLTEVLGRTIIGAHTLELVGISSLSAGGVLAAMDDSGHGNNECGICLGESGPIPSRSRADIPSARTASAEEEGRRKRCPLCRGVVPPSQEQVANYQMVKSLMKNTSVPYYKHCLREVKQFEAEYGEDSDGTMIEYDSEFIHLPLYVFNYFYKGNLRAVLQWLGKGNLKERVNAKHEGGGNAGLLYAAAIEKQHDLMSYLLLNGADVNILDSICASVLTQCCLEEEKPSESVRLLLTWGKANVEIANLISFELGGRRCEIVSAPDSREDLVGKTCVVEEYVGNADQYRVRMEFTNEELLLGTGNLERRDRSPQDPGYYVKSLVSDVGELSKVDPDAEAKAEQAAADLLAELGLEDLEGPRSSASKKNQLAASGKKKNAEAKRRDGSENPTNSLFFTV</sequence>
<dbReference type="SUPFAM" id="SSF48403">
    <property type="entry name" value="Ankyrin repeat"/>
    <property type="match status" value="1"/>
</dbReference>
<proteinExistence type="inferred from homology"/>
<keyword evidence="5" id="KW-0040">ANK repeat</keyword>
<dbReference type="PROSITE" id="PS50088">
    <property type="entry name" value="ANK_REPEAT"/>
    <property type="match status" value="1"/>
</dbReference>
<name>K0R6D9_THAOC</name>
<evidence type="ECO:0000256" key="7">
    <source>
        <dbReference type="SAM" id="Coils"/>
    </source>
</evidence>
<dbReference type="SMART" id="SM00368">
    <property type="entry name" value="LRR_RI"/>
    <property type="match status" value="2"/>
</dbReference>
<organism evidence="10 11">
    <name type="scientific">Thalassiosira oceanica</name>
    <name type="common">Marine diatom</name>
    <dbReference type="NCBI Taxonomy" id="159749"/>
    <lineage>
        <taxon>Eukaryota</taxon>
        <taxon>Sar</taxon>
        <taxon>Stramenopiles</taxon>
        <taxon>Ochrophyta</taxon>
        <taxon>Bacillariophyta</taxon>
        <taxon>Coscinodiscophyceae</taxon>
        <taxon>Thalassiosirophycidae</taxon>
        <taxon>Thalassiosirales</taxon>
        <taxon>Thalassiosiraceae</taxon>
        <taxon>Thalassiosira</taxon>
    </lineage>
</organism>
<dbReference type="eggNOG" id="KOG1550">
    <property type="taxonomic scope" value="Eukaryota"/>
</dbReference>
<protein>
    <recommendedName>
        <fullName evidence="9">MYND-type domain-containing protein</fullName>
    </recommendedName>
</protein>
<feature type="non-terminal residue" evidence="10">
    <location>
        <position position="1"/>
    </location>
</feature>
<feature type="domain" description="MYND-type" evidence="9">
    <location>
        <begin position="52"/>
        <end position="93"/>
    </location>
</feature>
<keyword evidence="11" id="KW-1185">Reference proteome</keyword>
<keyword evidence="1" id="KW-0479">Metal-binding</keyword>
<evidence type="ECO:0000313" key="11">
    <source>
        <dbReference type="Proteomes" id="UP000266841"/>
    </source>
</evidence>
<dbReference type="InterPro" id="IPR006597">
    <property type="entry name" value="Sel1-like"/>
</dbReference>
<feature type="compositionally biased region" description="Pro residues" evidence="8">
    <location>
        <begin position="1063"/>
        <end position="1077"/>
    </location>
</feature>
<dbReference type="PANTHER" id="PTHR11102:SF160">
    <property type="entry name" value="ERAD-ASSOCIATED E3 UBIQUITIN-PROTEIN LIGASE COMPONENT HRD3"/>
    <property type="match status" value="1"/>
</dbReference>
<feature type="region of interest" description="Disordered" evidence="8">
    <location>
        <begin position="456"/>
        <end position="515"/>
    </location>
</feature>
<dbReference type="InterPro" id="IPR002110">
    <property type="entry name" value="Ankyrin_rpt"/>
</dbReference>
<dbReference type="InterPro" id="IPR036770">
    <property type="entry name" value="Ankyrin_rpt-contain_sf"/>
</dbReference>
<keyword evidence="7" id="KW-0175">Coiled coil</keyword>
<reference evidence="10 11" key="1">
    <citation type="journal article" date="2012" name="Genome Biol.">
        <title>Genome and low-iron response of an oceanic diatom adapted to chronic iron limitation.</title>
        <authorList>
            <person name="Lommer M."/>
            <person name="Specht M."/>
            <person name="Roy A.S."/>
            <person name="Kraemer L."/>
            <person name="Andreson R."/>
            <person name="Gutowska M.A."/>
            <person name="Wolf J."/>
            <person name="Bergner S.V."/>
            <person name="Schilhabel M.B."/>
            <person name="Klostermeier U.C."/>
            <person name="Beiko R.G."/>
            <person name="Rosenstiel P."/>
            <person name="Hippler M."/>
            <person name="Laroche J."/>
        </authorList>
    </citation>
    <scope>NUCLEOTIDE SEQUENCE [LARGE SCALE GENOMIC DNA]</scope>
    <source>
        <strain evidence="10 11">CCMP1005</strain>
    </source>
</reference>
<dbReference type="Gene3D" id="1.25.40.10">
    <property type="entry name" value="Tetratricopeptide repeat domain"/>
    <property type="match status" value="1"/>
</dbReference>
<evidence type="ECO:0000256" key="3">
    <source>
        <dbReference type="ARBA" id="ARBA00022833"/>
    </source>
</evidence>
<dbReference type="PANTHER" id="PTHR11102">
    <property type="entry name" value="SEL-1-LIKE PROTEIN"/>
    <property type="match status" value="1"/>
</dbReference>
<feature type="region of interest" description="Disordered" evidence="8">
    <location>
        <begin position="1053"/>
        <end position="1225"/>
    </location>
</feature>
<dbReference type="Proteomes" id="UP000266841">
    <property type="component" value="Unassembled WGS sequence"/>
</dbReference>
<evidence type="ECO:0000256" key="5">
    <source>
        <dbReference type="PROSITE-ProRule" id="PRU00023"/>
    </source>
</evidence>
<comment type="similarity">
    <text evidence="4">Belongs to the sel-1 family.</text>
</comment>
<feature type="repeat" description="ANK" evidence="5">
    <location>
        <begin position="1486"/>
        <end position="1519"/>
    </location>
</feature>
<feature type="compositionally biased region" description="Polar residues" evidence="8">
    <location>
        <begin position="1668"/>
        <end position="1677"/>
    </location>
</feature>
<dbReference type="InterPro" id="IPR011990">
    <property type="entry name" value="TPR-like_helical_dom_sf"/>
</dbReference>
<dbReference type="Gene3D" id="3.80.10.10">
    <property type="entry name" value="Ribonuclease Inhibitor"/>
    <property type="match status" value="1"/>
</dbReference>
<feature type="region of interest" description="Disordered" evidence="8">
    <location>
        <begin position="1"/>
        <end position="25"/>
    </location>
</feature>
<feature type="compositionally biased region" description="Polar residues" evidence="8">
    <location>
        <begin position="1098"/>
        <end position="1118"/>
    </location>
</feature>
<feature type="coiled-coil region" evidence="7">
    <location>
        <begin position="515"/>
        <end position="571"/>
    </location>
</feature>
<dbReference type="OrthoDB" id="27934at2759"/>
<feature type="compositionally biased region" description="Basic and acidic residues" evidence="8">
    <location>
        <begin position="1683"/>
        <end position="1693"/>
    </location>
</feature>
<dbReference type="SMART" id="SM00671">
    <property type="entry name" value="SEL1"/>
    <property type="match status" value="3"/>
</dbReference>
<comment type="caution">
    <text evidence="10">The sequence shown here is derived from an EMBL/GenBank/DDBJ whole genome shotgun (WGS) entry which is preliminary data.</text>
</comment>
<dbReference type="Pfam" id="PF01753">
    <property type="entry name" value="zf-MYND"/>
    <property type="match status" value="1"/>
</dbReference>
<feature type="compositionally biased region" description="Polar residues" evidence="8">
    <location>
        <begin position="1694"/>
        <end position="1704"/>
    </location>
</feature>
<dbReference type="InterPro" id="IPR050767">
    <property type="entry name" value="Sel1_AlgK"/>
</dbReference>
<dbReference type="SUPFAM" id="SSF81901">
    <property type="entry name" value="HCP-like"/>
    <property type="match status" value="1"/>
</dbReference>
<evidence type="ECO:0000256" key="2">
    <source>
        <dbReference type="ARBA" id="ARBA00022771"/>
    </source>
</evidence>
<feature type="region of interest" description="Disordered" evidence="8">
    <location>
        <begin position="1663"/>
        <end position="1704"/>
    </location>
</feature>
<gene>
    <name evidence="10" type="ORF">THAOC_32808</name>
</gene>
<evidence type="ECO:0000313" key="10">
    <source>
        <dbReference type="EMBL" id="EJK48395.1"/>
    </source>
</evidence>
<evidence type="ECO:0000256" key="8">
    <source>
        <dbReference type="SAM" id="MobiDB-lite"/>
    </source>
</evidence>
<evidence type="ECO:0000259" key="9">
    <source>
        <dbReference type="PROSITE" id="PS50865"/>
    </source>
</evidence>
<evidence type="ECO:0000256" key="4">
    <source>
        <dbReference type="ARBA" id="ARBA00038101"/>
    </source>
</evidence>
<dbReference type="Gene3D" id="1.25.40.20">
    <property type="entry name" value="Ankyrin repeat-containing domain"/>
    <property type="match status" value="1"/>
</dbReference>
<dbReference type="SUPFAM" id="SSF144232">
    <property type="entry name" value="HIT/MYND zinc finger-like"/>
    <property type="match status" value="1"/>
</dbReference>
<dbReference type="GO" id="GO:0008270">
    <property type="term" value="F:zinc ion binding"/>
    <property type="evidence" value="ECO:0007669"/>
    <property type="project" value="UniProtKB-KW"/>
</dbReference>
<dbReference type="Gene3D" id="6.10.140.2220">
    <property type="match status" value="1"/>
</dbReference>
<dbReference type="Pfam" id="PF08238">
    <property type="entry name" value="Sel1"/>
    <property type="match status" value="3"/>
</dbReference>
<dbReference type="InterPro" id="IPR032675">
    <property type="entry name" value="LRR_dom_sf"/>
</dbReference>
<dbReference type="PROSITE" id="PS50865">
    <property type="entry name" value="ZF_MYND_2"/>
    <property type="match status" value="1"/>
</dbReference>
<dbReference type="EMBL" id="AGNL01045890">
    <property type="protein sequence ID" value="EJK48395.1"/>
    <property type="molecule type" value="Genomic_DNA"/>
</dbReference>